<keyword evidence="1" id="KW-0732">Signal</keyword>
<evidence type="ECO:0000313" key="2">
    <source>
        <dbReference type="EMBL" id="WHY84800.1"/>
    </source>
</evidence>
<dbReference type="CDD" id="cd15482">
    <property type="entry name" value="Sialidase_non-viral"/>
    <property type="match status" value="1"/>
</dbReference>
<dbReference type="InterPro" id="IPR054817">
    <property type="entry name" value="Glycosyl_F510_1955-like"/>
</dbReference>
<dbReference type="AlphaFoldDB" id="A0AA95MJM4"/>
<evidence type="ECO:0000256" key="1">
    <source>
        <dbReference type="SAM" id="SignalP"/>
    </source>
</evidence>
<sequence length="324" mass="35683">MKVQMKVMMAILTGILLIASGCSNKSEDTKKTNQEKKAETNANFEIVETKSFKVKNIRGIGYPGNDHALYLAANDGLKMYSDGKWTKTTMNQHDYIGFQALESGFLSSGHPQKGTGFSDPLGLIQSTDKGETLRKLAFYGKTNFHFIAASFAGDGLYVISEQPNDALDLGVNYSTDNGGTWNKSAFKDFNADSLGMIAVHANNGAIMAMSTRSGIYYSTDNGNTMKLITEPFMVTALTFTGDSILFSSVENDKILLSTVNPTSGEKKSITFPYLDYDNPITYLTVNPKNTNQMAFTTYKNDLYESMDGGKNWRNLIKDGKTEQE</sequence>
<keyword evidence="3" id="KW-1185">Reference proteome</keyword>
<dbReference type="InterPro" id="IPR015943">
    <property type="entry name" value="WD40/YVTN_repeat-like_dom_sf"/>
</dbReference>
<organism evidence="2 3">
    <name type="scientific">Neobacillus novalis</name>
    <dbReference type="NCBI Taxonomy" id="220687"/>
    <lineage>
        <taxon>Bacteria</taxon>
        <taxon>Bacillati</taxon>
        <taxon>Bacillota</taxon>
        <taxon>Bacilli</taxon>
        <taxon>Bacillales</taxon>
        <taxon>Bacillaceae</taxon>
        <taxon>Neobacillus</taxon>
    </lineage>
</organism>
<dbReference type="KEGG" id="nnv:QNH39_19400"/>
<feature type="chain" id="PRO_5041670696" description="Sortilin N-terminal domain-containing protein" evidence="1">
    <location>
        <begin position="26"/>
        <end position="324"/>
    </location>
</feature>
<protein>
    <recommendedName>
        <fullName evidence="4">Sortilin N-terminal domain-containing protein</fullName>
    </recommendedName>
</protein>
<feature type="signal peptide" evidence="1">
    <location>
        <begin position="1"/>
        <end position="25"/>
    </location>
</feature>
<gene>
    <name evidence="2" type="ORF">QNH39_19400</name>
</gene>
<dbReference type="Proteomes" id="UP001178288">
    <property type="component" value="Chromosome"/>
</dbReference>
<dbReference type="EMBL" id="CP126114">
    <property type="protein sequence ID" value="WHY84800.1"/>
    <property type="molecule type" value="Genomic_DNA"/>
</dbReference>
<dbReference type="Gene3D" id="2.130.10.10">
    <property type="entry name" value="YVTN repeat-like/Quinoprotein amine dehydrogenase"/>
    <property type="match status" value="1"/>
</dbReference>
<name>A0AA95MJM4_9BACI</name>
<dbReference type="RefSeq" id="WP_066147708.1">
    <property type="nucleotide sequence ID" value="NZ_CP126114.1"/>
</dbReference>
<proteinExistence type="predicted"/>
<dbReference type="SUPFAM" id="SSF110296">
    <property type="entry name" value="Oligoxyloglucan reducing end-specific cellobiohydrolase"/>
    <property type="match status" value="1"/>
</dbReference>
<evidence type="ECO:0008006" key="4">
    <source>
        <dbReference type="Google" id="ProtNLM"/>
    </source>
</evidence>
<evidence type="ECO:0000313" key="3">
    <source>
        <dbReference type="Proteomes" id="UP001178288"/>
    </source>
</evidence>
<accession>A0AA95MJM4</accession>
<dbReference type="PROSITE" id="PS51257">
    <property type="entry name" value="PROKAR_LIPOPROTEIN"/>
    <property type="match status" value="1"/>
</dbReference>
<reference evidence="2" key="1">
    <citation type="submission" date="2023-05" db="EMBL/GenBank/DDBJ databases">
        <title>Comparative genomics of Bacillaceae isolates and their secondary metabolite potential.</title>
        <authorList>
            <person name="Song L."/>
            <person name="Nielsen L.J."/>
            <person name="Mohite O."/>
            <person name="Xu X."/>
            <person name="Weber T."/>
            <person name="Kovacs A.T."/>
        </authorList>
    </citation>
    <scope>NUCLEOTIDE SEQUENCE</scope>
    <source>
        <strain evidence="2">XLM17</strain>
    </source>
</reference>
<dbReference type="NCBIfam" id="NF045728">
    <property type="entry name" value="glycosyl_F510_1955"/>
    <property type="match status" value="1"/>
</dbReference>